<evidence type="ECO:0000313" key="2">
    <source>
        <dbReference type="Proteomes" id="UP000093501"/>
    </source>
</evidence>
<organism evidence="1 2">
    <name type="scientific">Tessaracoccus lapidicaptus</name>
    <dbReference type="NCBI Taxonomy" id="1427523"/>
    <lineage>
        <taxon>Bacteria</taxon>
        <taxon>Bacillati</taxon>
        <taxon>Actinomycetota</taxon>
        <taxon>Actinomycetes</taxon>
        <taxon>Propionibacteriales</taxon>
        <taxon>Propionibacteriaceae</taxon>
        <taxon>Tessaracoccus</taxon>
    </lineage>
</organism>
<keyword evidence="2" id="KW-1185">Reference proteome</keyword>
<proteinExistence type="predicted"/>
<dbReference type="EMBL" id="MBQD01000020">
    <property type="protein sequence ID" value="OCL34730.1"/>
    <property type="molecule type" value="Genomic_DNA"/>
</dbReference>
<dbReference type="InterPro" id="IPR046291">
    <property type="entry name" value="DUF6328"/>
</dbReference>
<sequence>MNDADRDETPGERLDRQFSELLQELRVTQTGIQLLGGFLLILPFQERFAEVGDGLRLVYLGAVATATLATFFILAPVSLHRSLFRTHRKDAVVRVGDTLARIGLGLLAIATTLVAALVFGVVLGIGAAWVAAAVAGITCVALWWALPTWIAGRRPAGIPYRTDAPE</sequence>
<comment type="caution">
    <text evidence="1">The sequence shown here is derived from an EMBL/GenBank/DDBJ whole genome shotgun (WGS) entry which is preliminary data.</text>
</comment>
<dbReference type="RefSeq" id="WP_068751412.1">
    <property type="nucleotide sequence ID" value="NZ_LR214441.1"/>
</dbReference>
<gene>
    <name evidence="1" type="ORF">BCR15_03335</name>
</gene>
<reference evidence="2" key="1">
    <citation type="submission" date="2016-07" db="EMBL/GenBank/DDBJ databases">
        <authorList>
            <person name="Florea S."/>
            <person name="Webb J.S."/>
            <person name="Jaromczyk J."/>
            <person name="Schardl C.L."/>
        </authorList>
    </citation>
    <scope>NUCLEOTIDE SEQUENCE [LARGE SCALE GENOMIC DNA]</scope>
    <source>
        <strain evidence="2">IPBSL-7</strain>
    </source>
</reference>
<evidence type="ECO:0000313" key="1">
    <source>
        <dbReference type="EMBL" id="OCL34730.1"/>
    </source>
</evidence>
<accession>A0A1C0ANK8</accession>
<name>A0A1C0ANK8_9ACTN</name>
<dbReference type="AlphaFoldDB" id="A0A1C0ANK8"/>
<protein>
    <submittedName>
        <fullName evidence="1">Uncharacterized protein</fullName>
    </submittedName>
</protein>
<dbReference type="Pfam" id="PF19853">
    <property type="entry name" value="DUF6328"/>
    <property type="match status" value="1"/>
</dbReference>
<dbReference type="Proteomes" id="UP000093501">
    <property type="component" value="Unassembled WGS sequence"/>
</dbReference>